<accession>A0ABS1CE08</accession>
<keyword evidence="2" id="KW-1185">Reference proteome</keyword>
<evidence type="ECO:0000313" key="1">
    <source>
        <dbReference type="EMBL" id="MBK1630042.1"/>
    </source>
</evidence>
<comment type="caution">
    <text evidence="1">The sequence shown here is derived from an EMBL/GenBank/DDBJ whole genome shotgun (WGS) entry which is preliminary data.</text>
</comment>
<evidence type="ECO:0000313" key="2">
    <source>
        <dbReference type="Proteomes" id="UP000748752"/>
    </source>
</evidence>
<dbReference type="EMBL" id="NRRV01000007">
    <property type="protein sequence ID" value="MBK1630042.1"/>
    <property type="molecule type" value="Genomic_DNA"/>
</dbReference>
<reference evidence="1 2" key="1">
    <citation type="journal article" date="2020" name="Microorganisms">
        <title>Osmotic Adaptation and Compatible Solute Biosynthesis of Phototrophic Bacteria as Revealed from Genome Analyses.</title>
        <authorList>
            <person name="Imhoff J.F."/>
            <person name="Rahn T."/>
            <person name="Kunzel S."/>
            <person name="Keller A."/>
            <person name="Neulinger S.C."/>
        </authorList>
    </citation>
    <scope>NUCLEOTIDE SEQUENCE [LARGE SCALE GENOMIC DNA]</scope>
    <source>
        <strain evidence="1 2">DSM 6210</strain>
    </source>
</reference>
<name>A0ABS1CE08_9GAMM</name>
<dbReference type="Proteomes" id="UP000748752">
    <property type="component" value="Unassembled WGS sequence"/>
</dbReference>
<organism evidence="1 2">
    <name type="scientific">Thiohalocapsa halophila</name>
    <dbReference type="NCBI Taxonomy" id="69359"/>
    <lineage>
        <taxon>Bacteria</taxon>
        <taxon>Pseudomonadati</taxon>
        <taxon>Pseudomonadota</taxon>
        <taxon>Gammaproteobacteria</taxon>
        <taxon>Chromatiales</taxon>
        <taxon>Chromatiaceae</taxon>
        <taxon>Thiohalocapsa</taxon>
    </lineage>
</organism>
<sequence>MRARRSFNTKRKLCPTSELPVDLSTLAARVGYGGNPEHKRNPGDFGLTPPAAARADKSLCDAVQVSQRAQAVDLLRAGIRRGMISSRGSGSGFPQNVWSLTADGAPLEAQLENTVRGTYHGYPLPKDDPMYETIVREWHRRGDLGGKDV</sequence>
<protein>
    <submittedName>
        <fullName evidence="1">Uncharacterized protein</fullName>
    </submittedName>
</protein>
<gene>
    <name evidence="1" type="ORF">CKO31_04665</name>
</gene>
<proteinExistence type="predicted"/>